<dbReference type="GO" id="GO:0051920">
    <property type="term" value="F:peroxiredoxin activity"/>
    <property type="evidence" value="ECO:0007669"/>
    <property type="project" value="InterPro"/>
</dbReference>
<dbReference type="InterPro" id="IPR052999">
    <property type="entry name" value="PTS1_Protein"/>
</dbReference>
<dbReference type="InterPro" id="IPR003779">
    <property type="entry name" value="CMD-like"/>
</dbReference>
<dbReference type="EMBL" id="KL198022">
    <property type="protein sequence ID" value="KDQ18241.1"/>
    <property type="molecule type" value="Genomic_DNA"/>
</dbReference>
<dbReference type="HOGENOM" id="CLU_065389_3_1_1"/>
<name>A0A067N393_BOTB1</name>
<dbReference type="SUPFAM" id="SSF69118">
    <property type="entry name" value="AhpD-like"/>
    <property type="match status" value="1"/>
</dbReference>
<gene>
    <name evidence="2" type="ORF">BOTBODRAFT_105059</name>
</gene>
<dbReference type="OrthoDB" id="5537330at2759"/>
<dbReference type="InParanoid" id="A0A067N393"/>
<dbReference type="PANTHER" id="PTHR28180">
    <property type="entry name" value="CONSERVED MITOCHONDRIAL PROTEIN-RELATED"/>
    <property type="match status" value="1"/>
</dbReference>
<dbReference type="Proteomes" id="UP000027195">
    <property type="component" value="Unassembled WGS sequence"/>
</dbReference>
<reference evidence="3" key="1">
    <citation type="journal article" date="2014" name="Proc. Natl. Acad. Sci. U.S.A.">
        <title>Extensive sampling of basidiomycete genomes demonstrates inadequacy of the white-rot/brown-rot paradigm for wood decay fungi.</title>
        <authorList>
            <person name="Riley R."/>
            <person name="Salamov A.A."/>
            <person name="Brown D.W."/>
            <person name="Nagy L.G."/>
            <person name="Floudas D."/>
            <person name="Held B.W."/>
            <person name="Levasseur A."/>
            <person name="Lombard V."/>
            <person name="Morin E."/>
            <person name="Otillar R."/>
            <person name="Lindquist E.A."/>
            <person name="Sun H."/>
            <person name="LaButti K.M."/>
            <person name="Schmutz J."/>
            <person name="Jabbour D."/>
            <person name="Luo H."/>
            <person name="Baker S.E."/>
            <person name="Pisabarro A.G."/>
            <person name="Walton J.D."/>
            <person name="Blanchette R.A."/>
            <person name="Henrissat B."/>
            <person name="Martin F."/>
            <person name="Cullen D."/>
            <person name="Hibbett D.S."/>
            <person name="Grigoriev I.V."/>
        </authorList>
    </citation>
    <scope>NUCLEOTIDE SEQUENCE [LARGE SCALE GENOMIC DNA]</scope>
    <source>
        <strain evidence="3">FD-172 SS1</strain>
    </source>
</reference>
<protein>
    <recommendedName>
        <fullName evidence="1">Carboxymuconolactone decarboxylase-like domain-containing protein</fullName>
    </recommendedName>
</protein>
<keyword evidence="3" id="KW-1185">Reference proteome</keyword>
<evidence type="ECO:0000313" key="2">
    <source>
        <dbReference type="EMBL" id="KDQ18241.1"/>
    </source>
</evidence>
<evidence type="ECO:0000259" key="1">
    <source>
        <dbReference type="Pfam" id="PF02627"/>
    </source>
</evidence>
<evidence type="ECO:0000313" key="3">
    <source>
        <dbReference type="Proteomes" id="UP000027195"/>
    </source>
</evidence>
<dbReference type="InterPro" id="IPR029032">
    <property type="entry name" value="AhpD-like"/>
</dbReference>
<dbReference type="STRING" id="930990.A0A067N393"/>
<dbReference type="PANTHER" id="PTHR28180:SF2">
    <property type="entry name" value="PEROXISOMAL PROTEIN 2"/>
    <property type="match status" value="1"/>
</dbReference>
<dbReference type="Pfam" id="PF02627">
    <property type="entry name" value="CMD"/>
    <property type="match status" value="1"/>
</dbReference>
<proteinExistence type="predicted"/>
<sequence length="234" mass="25676">MAKIPTSAFLAHLKSLYPSSASTSAAAARNPWFIVAAVTFSSLNRPEAVPVILKHTMQGLDDNDGKLHIVRGMRDALFKSGLHQGYPRAINALVSLYEATPVELRDTKPLRDTTLSTEELTRRGRTMFAQMYGETADEVQTMLDAVFPDFGFFSNTIGYGYTYSFCDVLSPKETSFALIAPLVTMNTPRQLKWHMQAAVRNGATKEEVIAARQIALDICADAGVAWEGDLPALD</sequence>
<dbReference type="Gene3D" id="1.20.1290.10">
    <property type="entry name" value="AhpD-like"/>
    <property type="match status" value="1"/>
</dbReference>
<feature type="domain" description="Carboxymuconolactone decarboxylase-like" evidence="1">
    <location>
        <begin position="168"/>
        <end position="222"/>
    </location>
</feature>
<accession>A0A067N393</accession>
<organism evidence="2 3">
    <name type="scientific">Botryobasidium botryosum (strain FD-172 SS1)</name>
    <dbReference type="NCBI Taxonomy" id="930990"/>
    <lineage>
        <taxon>Eukaryota</taxon>
        <taxon>Fungi</taxon>
        <taxon>Dikarya</taxon>
        <taxon>Basidiomycota</taxon>
        <taxon>Agaricomycotina</taxon>
        <taxon>Agaricomycetes</taxon>
        <taxon>Cantharellales</taxon>
        <taxon>Botryobasidiaceae</taxon>
        <taxon>Botryobasidium</taxon>
    </lineage>
</organism>
<dbReference type="AlphaFoldDB" id="A0A067N393"/>